<evidence type="ECO:0000313" key="2">
    <source>
        <dbReference type="EMBL" id="CAL4085528.1"/>
    </source>
</evidence>
<keyword evidence="1" id="KW-0812">Transmembrane</keyword>
<accession>A0AAV2QK51</accession>
<dbReference type="AlphaFoldDB" id="A0AAV2QK51"/>
<gene>
    <name evidence="2" type="ORF">MNOR_LOCUS12723</name>
</gene>
<dbReference type="Proteomes" id="UP001497623">
    <property type="component" value="Unassembled WGS sequence"/>
</dbReference>
<evidence type="ECO:0000256" key="1">
    <source>
        <dbReference type="SAM" id="Phobius"/>
    </source>
</evidence>
<evidence type="ECO:0000313" key="3">
    <source>
        <dbReference type="Proteomes" id="UP001497623"/>
    </source>
</evidence>
<dbReference type="EMBL" id="CAXKWB010007058">
    <property type="protein sequence ID" value="CAL4085528.1"/>
    <property type="molecule type" value="Genomic_DNA"/>
</dbReference>
<proteinExistence type="predicted"/>
<keyword evidence="1" id="KW-0472">Membrane</keyword>
<reference evidence="2 3" key="1">
    <citation type="submission" date="2024-05" db="EMBL/GenBank/DDBJ databases">
        <authorList>
            <person name="Wallberg A."/>
        </authorList>
    </citation>
    <scope>NUCLEOTIDE SEQUENCE [LARGE SCALE GENOMIC DNA]</scope>
</reference>
<feature type="transmembrane region" description="Helical" evidence="1">
    <location>
        <begin position="12"/>
        <end position="29"/>
    </location>
</feature>
<protein>
    <submittedName>
        <fullName evidence="2">Uncharacterized protein</fullName>
    </submittedName>
</protein>
<name>A0AAV2QK51_MEGNR</name>
<keyword evidence="1" id="KW-1133">Transmembrane helix</keyword>
<comment type="caution">
    <text evidence="2">The sequence shown here is derived from an EMBL/GenBank/DDBJ whole genome shotgun (WGS) entry which is preliminary data.</text>
</comment>
<sequence length="127" mass="14164">MLVLHMHSKITHYIYCTFYLIASNVLIFLKISNYCNKKYHFVLLILTMCVPVFCIGPHELRWISQVATITVVIVCGSPGPKLDPLGPLNIGFGGRDLSGLVLDILKLRKNYLILAILADLETPGPPN</sequence>
<keyword evidence="3" id="KW-1185">Reference proteome</keyword>
<feature type="transmembrane region" description="Helical" evidence="1">
    <location>
        <begin position="41"/>
        <end position="58"/>
    </location>
</feature>
<organism evidence="2 3">
    <name type="scientific">Meganyctiphanes norvegica</name>
    <name type="common">Northern krill</name>
    <name type="synonym">Thysanopoda norvegica</name>
    <dbReference type="NCBI Taxonomy" id="48144"/>
    <lineage>
        <taxon>Eukaryota</taxon>
        <taxon>Metazoa</taxon>
        <taxon>Ecdysozoa</taxon>
        <taxon>Arthropoda</taxon>
        <taxon>Crustacea</taxon>
        <taxon>Multicrustacea</taxon>
        <taxon>Malacostraca</taxon>
        <taxon>Eumalacostraca</taxon>
        <taxon>Eucarida</taxon>
        <taxon>Euphausiacea</taxon>
        <taxon>Euphausiidae</taxon>
        <taxon>Meganyctiphanes</taxon>
    </lineage>
</organism>